<feature type="domain" description="SLH" evidence="4">
    <location>
        <begin position="49"/>
        <end position="112"/>
    </location>
</feature>
<dbReference type="EMBL" id="FXUF01000011">
    <property type="protein sequence ID" value="SMP64062.1"/>
    <property type="molecule type" value="Genomic_DNA"/>
</dbReference>
<evidence type="ECO:0000313" key="6">
    <source>
        <dbReference type="Proteomes" id="UP001158066"/>
    </source>
</evidence>
<gene>
    <name evidence="5" type="ORF">SAMN06296020_11195</name>
</gene>
<feature type="chain" id="PRO_5041430053" evidence="3">
    <location>
        <begin position="50"/>
        <end position="374"/>
    </location>
</feature>
<dbReference type="Pfam" id="PF00395">
    <property type="entry name" value="SLH"/>
    <property type="match status" value="1"/>
</dbReference>
<dbReference type="AlphaFoldDB" id="A0AA45WXH6"/>
<evidence type="ECO:0000256" key="3">
    <source>
        <dbReference type="SAM" id="SignalP"/>
    </source>
</evidence>
<feature type="signal peptide" evidence="3">
    <location>
        <begin position="1"/>
        <end position="49"/>
    </location>
</feature>
<evidence type="ECO:0000256" key="2">
    <source>
        <dbReference type="SAM" id="MobiDB-lite"/>
    </source>
</evidence>
<dbReference type="RefSeq" id="WP_283410010.1">
    <property type="nucleotide sequence ID" value="NZ_FXUF01000011.1"/>
</dbReference>
<protein>
    <submittedName>
        <fullName evidence="5">S-layer homology domain-containing protein</fullName>
    </submittedName>
</protein>
<accession>A0AA45WXH6</accession>
<reference evidence="5" key="1">
    <citation type="submission" date="2017-05" db="EMBL/GenBank/DDBJ databases">
        <authorList>
            <person name="Varghese N."/>
            <person name="Submissions S."/>
        </authorList>
    </citation>
    <scope>NUCLEOTIDE SEQUENCE</scope>
    <source>
        <strain evidence="5">Su22</strain>
    </source>
</reference>
<keyword evidence="1" id="KW-0677">Repeat</keyword>
<organism evidence="5 6">
    <name type="scientific">Anoxynatronum buryatiense</name>
    <dbReference type="NCBI Taxonomy" id="489973"/>
    <lineage>
        <taxon>Bacteria</taxon>
        <taxon>Bacillati</taxon>
        <taxon>Bacillota</taxon>
        <taxon>Clostridia</taxon>
        <taxon>Eubacteriales</taxon>
        <taxon>Clostridiaceae</taxon>
        <taxon>Anoxynatronum</taxon>
    </lineage>
</organism>
<keyword evidence="6" id="KW-1185">Reference proteome</keyword>
<evidence type="ECO:0000259" key="4">
    <source>
        <dbReference type="PROSITE" id="PS51272"/>
    </source>
</evidence>
<evidence type="ECO:0000313" key="5">
    <source>
        <dbReference type="EMBL" id="SMP64062.1"/>
    </source>
</evidence>
<comment type="caution">
    <text evidence="5">The sequence shown here is derived from an EMBL/GenBank/DDBJ whole genome shotgun (WGS) entry which is preliminary data.</text>
</comment>
<feature type="region of interest" description="Disordered" evidence="2">
    <location>
        <begin position="1"/>
        <end position="26"/>
    </location>
</feature>
<proteinExistence type="predicted"/>
<sequence>MMRKAAAGRKSENQSKRQSSVNKNHRKRTTKYACMVTMCMFMFTQPALAEITNFPDLVDAWSKEAVSWAVERNIVGGYPDGTFKPHADVLEAEWTAMLFKYLEPGRKLDSPGSGHHWSENIYTHMAHYQLPVRGHQHVTARNLPLKRVEIAKITSALYGFNLSDAQAVEFMYDNDFSSGMGGGRYYHTYGVDQNLQRQQAVMFLMKVDNQVKATGGVTFRGEFYPRAEGPTGIPDGGLNFANTTVDEIDWSRFNPVSQATTALTQEDVARLRELRDNGKFYRGAWFKDFDEVPESEKVDTIQWITKEYAHHFEGYKAILHLDTIYISHEGMYIALGITQKTENGKTYEADAVYAVRPGLPGGSLSLLSEWREVQ</sequence>
<dbReference type="InterPro" id="IPR001119">
    <property type="entry name" value="SLH_dom"/>
</dbReference>
<name>A0AA45WXH6_9CLOT</name>
<dbReference type="Proteomes" id="UP001158066">
    <property type="component" value="Unassembled WGS sequence"/>
</dbReference>
<evidence type="ECO:0000256" key="1">
    <source>
        <dbReference type="ARBA" id="ARBA00022737"/>
    </source>
</evidence>
<dbReference type="PROSITE" id="PS51272">
    <property type="entry name" value="SLH"/>
    <property type="match status" value="1"/>
</dbReference>
<keyword evidence="3" id="KW-0732">Signal</keyword>